<proteinExistence type="predicted"/>
<reference evidence="1 2" key="1">
    <citation type="submission" date="2019-12" db="EMBL/GenBank/DDBJ databases">
        <title>Novel species isolated from a subtropical stream in China.</title>
        <authorList>
            <person name="Lu H."/>
        </authorList>
    </citation>
    <scope>NUCLEOTIDE SEQUENCE [LARGE SCALE GENOMIC DNA]</scope>
    <source>
        <strain evidence="1 2">DS3</strain>
    </source>
</reference>
<dbReference type="RefSeq" id="WP_161027345.1">
    <property type="nucleotide sequence ID" value="NZ_WWCJ01000016.1"/>
</dbReference>
<gene>
    <name evidence="1" type="ORF">GTP41_20050</name>
</gene>
<organism evidence="1 2">
    <name type="scientific">Pseudoduganella guangdongensis</name>
    <dbReference type="NCBI Taxonomy" id="2692179"/>
    <lineage>
        <taxon>Bacteria</taxon>
        <taxon>Pseudomonadati</taxon>
        <taxon>Pseudomonadota</taxon>
        <taxon>Betaproteobacteria</taxon>
        <taxon>Burkholderiales</taxon>
        <taxon>Oxalobacteraceae</taxon>
        <taxon>Telluria group</taxon>
        <taxon>Pseudoduganella</taxon>
    </lineage>
</organism>
<evidence type="ECO:0008006" key="3">
    <source>
        <dbReference type="Google" id="ProtNLM"/>
    </source>
</evidence>
<name>A0A6N9HM00_9BURK</name>
<sequence length="278" mass="30784">MIFSKTAGVVISEMKMLRANGQSGAFALVEGPDDLRFWKMHLKVPRECIVVADGVINLRGCMQALPVDLLGSVVAIADKDYENFLNPSPFASCVDTFFYDEGFLETFIINTVALRKILRLHADDVRLERFLASHPGVTIYSHLRRIAAVFGRLRVLNSRMGLGACFSKTFTPYRYVCSRSWILDEPRLLTDFSTAVGWTAQQLQSAMQALPKGSSVQLSHGHDIIKILVIGLKAPIGSASVGEDSISKELAIAFEGAALKHKRLYQNLNLWAGARRLI</sequence>
<comment type="caution">
    <text evidence="1">The sequence shown here is derived from an EMBL/GenBank/DDBJ whole genome shotgun (WGS) entry which is preliminary data.</text>
</comment>
<keyword evidence="2" id="KW-1185">Reference proteome</keyword>
<dbReference type="EMBL" id="WWCJ01000016">
    <property type="protein sequence ID" value="MYN04389.1"/>
    <property type="molecule type" value="Genomic_DNA"/>
</dbReference>
<evidence type="ECO:0000313" key="1">
    <source>
        <dbReference type="EMBL" id="MYN04389.1"/>
    </source>
</evidence>
<evidence type="ECO:0000313" key="2">
    <source>
        <dbReference type="Proteomes" id="UP000448575"/>
    </source>
</evidence>
<accession>A0A6N9HM00</accession>
<protein>
    <recommendedName>
        <fullName evidence="3">DUF4435 domain-containing protein</fullName>
    </recommendedName>
</protein>
<dbReference type="Proteomes" id="UP000448575">
    <property type="component" value="Unassembled WGS sequence"/>
</dbReference>
<dbReference type="AlphaFoldDB" id="A0A6N9HM00"/>